<organism evidence="1 3">
    <name type="scientific">Priapulus caudatus</name>
    <name type="common">Priapulid worm</name>
    <dbReference type="NCBI Taxonomy" id="37621"/>
    <lineage>
        <taxon>Eukaryota</taxon>
        <taxon>Metazoa</taxon>
        <taxon>Ecdysozoa</taxon>
        <taxon>Scalidophora</taxon>
        <taxon>Priapulida</taxon>
        <taxon>Priapulimorpha</taxon>
        <taxon>Priapulimorphida</taxon>
        <taxon>Priapulidae</taxon>
        <taxon>Priapulus</taxon>
    </lineage>
</organism>
<evidence type="ECO:0000313" key="1">
    <source>
        <dbReference type="Proteomes" id="UP000695022"/>
    </source>
</evidence>
<reference evidence="2 3" key="1">
    <citation type="submission" date="2025-05" db="UniProtKB">
        <authorList>
            <consortium name="RefSeq"/>
        </authorList>
    </citation>
    <scope>IDENTIFICATION</scope>
</reference>
<keyword evidence="1" id="KW-1185">Reference proteome</keyword>
<evidence type="ECO:0000313" key="3">
    <source>
        <dbReference type="RefSeq" id="XP_014669847.1"/>
    </source>
</evidence>
<dbReference type="RefSeq" id="XP_014669847.1">
    <property type="nucleotide sequence ID" value="XM_014814361.1"/>
</dbReference>
<dbReference type="Proteomes" id="UP000695022">
    <property type="component" value="Unplaced"/>
</dbReference>
<accession>A0ABM1ECC6</accession>
<name>A0ABM1ECC6_PRICU</name>
<proteinExistence type="predicted"/>
<evidence type="ECO:0000313" key="2">
    <source>
        <dbReference type="RefSeq" id="XP_014669846.1"/>
    </source>
</evidence>
<protein>
    <submittedName>
        <fullName evidence="2 3">Uncharacterized protein LOC106810889</fullName>
    </submittedName>
</protein>
<dbReference type="RefSeq" id="XP_014669846.1">
    <property type="nucleotide sequence ID" value="XM_014814360.1"/>
</dbReference>
<sequence length="347" mass="39055">MLSALKKLSVRSRKNAYTAERAKEKGRIFQARRGWPLPSLPLDIIRDQTPLNEDAIRAEYDLISHIYEEVGELKYHPNLRNKNHTTLNGEQSGSIVTAELCTNSKQGRAQCPEDTYTFQCKSPSSGRNGTPQVNVSLPNFDGHGDDDYELQLYHVEHNLLLGKDVMQISSEMRSEDDCSRDSIYNTISEGHYSTCSFEESGSCNSSAIRSTLNQTVESVDDRLSCISSDYSSDDTSSLHSCGRATISEDLRDMLTSVYTQGQCVTQRQRAKTSTQHNNVNDCNKLSCRATDIIYERGEKNSSVRCASLLQVHVNKPSRRFSAFDHGTNKVLDDVLRENYNNKALWLC</sequence>
<gene>
    <name evidence="2 3" type="primary">LOC106810889</name>
</gene>
<dbReference type="GeneID" id="106810889"/>